<dbReference type="OrthoDB" id="3831186at2"/>
<dbReference type="Pfam" id="PF12844">
    <property type="entry name" value="HTH_19"/>
    <property type="match status" value="1"/>
</dbReference>
<dbReference type="InterPro" id="IPR036286">
    <property type="entry name" value="LexA/Signal_pep-like_sf"/>
</dbReference>
<dbReference type="Gene3D" id="2.10.109.10">
    <property type="entry name" value="Umud Fragment, subunit A"/>
    <property type="match status" value="1"/>
</dbReference>
<dbReference type="Gene3D" id="1.10.260.40">
    <property type="entry name" value="lambda repressor-like DNA-binding domains"/>
    <property type="match status" value="1"/>
</dbReference>
<protein>
    <submittedName>
        <fullName evidence="2">Transcriptional regulator with XRE-family HTH domain</fullName>
    </submittedName>
</protein>
<dbReference type="Proteomes" id="UP000277579">
    <property type="component" value="Unassembled WGS sequence"/>
</dbReference>
<evidence type="ECO:0000313" key="3">
    <source>
        <dbReference type="Proteomes" id="UP000277579"/>
    </source>
</evidence>
<dbReference type="PROSITE" id="PS50943">
    <property type="entry name" value="HTH_CROC1"/>
    <property type="match status" value="1"/>
</dbReference>
<dbReference type="InterPro" id="IPR001387">
    <property type="entry name" value="Cro/C1-type_HTH"/>
</dbReference>
<keyword evidence="3" id="KW-1185">Reference proteome</keyword>
<evidence type="ECO:0000313" key="2">
    <source>
        <dbReference type="EMBL" id="RKS23269.1"/>
    </source>
</evidence>
<dbReference type="GO" id="GO:0003677">
    <property type="term" value="F:DNA binding"/>
    <property type="evidence" value="ECO:0007669"/>
    <property type="project" value="InterPro"/>
</dbReference>
<dbReference type="SMART" id="SM00530">
    <property type="entry name" value="HTH_XRE"/>
    <property type="match status" value="1"/>
</dbReference>
<dbReference type="SUPFAM" id="SSF51306">
    <property type="entry name" value="LexA/Signal peptidase"/>
    <property type="match status" value="1"/>
</dbReference>
<accession>A0A495MG30</accession>
<reference evidence="2 3" key="1">
    <citation type="submission" date="2018-10" db="EMBL/GenBank/DDBJ databases">
        <title>Genomic Encyclopedia of Archaeal and Bacterial Type Strains, Phase II (KMG-II): from individual species to whole genera.</title>
        <authorList>
            <person name="Goeker M."/>
        </authorList>
    </citation>
    <scope>NUCLEOTIDE SEQUENCE [LARGE SCALE GENOMIC DNA]</scope>
    <source>
        <strain evidence="2 3">DSM 29537</strain>
    </source>
</reference>
<sequence length="255" mass="29310">MSLFSDNLRFLRESRKESQRETAESLDIKRGRYEPYESGKVEPPYEILKKIARYFGVSIDLMLSVDVRKYRIDDLLKLDDNRIILPIMVDANGEDLIEIVPYKARAGYLTGYADPEFIEALPQITMPFLGPGKHRAFPVGGDSMPPHDDKSFIIGKYVENLGEIKKNKTYILITRSEGMTYKRLNSKNEDSLTVEPDNVIYNPYEVKLSDIIEIWEYVAHIGRNDAKLMNEGGEPLEAVVRKLQKDMAEIRTKIT</sequence>
<dbReference type="AlphaFoldDB" id="A0A495MG30"/>
<proteinExistence type="predicted"/>
<gene>
    <name evidence="2" type="ORF">CLV94_2176</name>
</gene>
<organism evidence="2 3">
    <name type="scientific">Flavobacterium endophyticum</name>
    <dbReference type="NCBI Taxonomy" id="1540163"/>
    <lineage>
        <taxon>Bacteria</taxon>
        <taxon>Pseudomonadati</taxon>
        <taxon>Bacteroidota</taxon>
        <taxon>Flavobacteriia</taxon>
        <taxon>Flavobacteriales</taxon>
        <taxon>Flavobacteriaceae</taxon>
        <taxon>Flavobacterium</taxon>
    </lineage>
</organism>
<dbReference type="RefSeq" id="WP_121376481.1">
    <property type="nucleotide sequence ID" value="NZ_RBLC01000002.1"/>
</dbReference>
<dbReference type="SUPFAM" id="SSF47413">
    <property type="entry name" value="lambda repressor-like DNA-binding domains"/>
    <property type="match status" value="1"/>
</dbReference>
<dbReference type="InterPro" id="IPR010982">
    <property type="entry name" value="Lambda_DNA-bd_dom_sf"/>
</dbReference>
<evidence type="ECO:0000259" key="1">
    <source>
        <dbReference type="PROSITE" id="PS50943"/>
    </source>
</evidence>
<name>A0A495MG30_9FLAO</name>
<feature type="domain" description="HTH cro/C1-type" evidence="1">
    <location>
        <begin position="8"/>
        <end position="62"/>
    </location>
</feature>
<dbReference type="EMBL" id="RBLC01000002">
    <property type="protein sequence ID" value="RKS23269.1"/>
    <property type="molecule type" value="Genomic_DNA"/>
</dbReference>
<dbReference type="CDD" id="cd00093">
    <property type="entry name" value="HTH_XRE"/>
    <property type="match status" value="1"/>
</dbReference>
<comment type="caution">
    <text evidence="2">The sequence shown here is derived from an EMBL/GenBank/DDBJ whole genome shotgun (WGS) entry which is preliminary data.</text>
</comment>